<name>A0AC61L6I6_9EURY</name>
<organism evidence="1 2">
    <name type="scientific">Candidatus Methanogaster sp</name>
    <dbReference type="NCBI Taxonomy" id="3386292"/>
    <lineage>
        <taxon>Archaea</taxon>
        <taxon>Methanobacteriati</taxon>
        <taxon>Methanobacteriota</taxon>
        <taxon>Stenosarchaea group</taxon>
        <taxon>Methanomicrobia</taxon>
        <taxon>Methanosarcinales</taxon>
        <taxon>ANME-2 cluster</taxon>
        <taxon>Candidatus Methanogasteraceae</taxon>
        <taxon>Candidatus Methanogaster</taxon>
    </lineage>
</organism>
<gene>
    <name evidence="1" type="ORF">C4B59_02040</name>
</gene>
<reference evidence="1" key="1">
    <citation type="submission" date="2018-01" db="EMBL/GenBank/DDBJ databases">
        <authorList>
            <person name="Krukenberg V."/>
        </authorList>
    </citation>
    <scope>NUCLEOTIDE SEQUENCE</scope>
    <source>
        <strain evidence="1">E20ANME2</strain>
    </source>
</reference>
<protein>
    <submittedName>
        <fullName evidence="1">Uncharacterized protein</fullName>
    </submittedName>
</protein>
<evidence type="ECO:0000313" key="2">
    <source>
        <dbReference type="Proteomes" id="UP000248329"/>
    </source>
</evidence>
<accession>A0AC61L6I6</accession>
<dbReference type="Proteomes" id="UP000248329">
    <property type="component" value="Unassembled WGS sequence"/>
</dbReference>
<evidence type="ECO:0000313" key="1">
    <source>
        <dbReference type="EMBL" id="PXF62023.1"/>
    </source>
</evidence>
<sequence>MENDKEELKKVYRSTKEFEMAIFPRFYAERLETKKNEDPRAFGAGLAEELLEDIRQRLAR</sequence>
<proteinExistence type="predicted"/>
<dbReference type="EMBL" id="PQXF01000002">
    <property type="protein sequence ID" value="PXF62023.1"/>
    <property type="molecule type" value="Genomic_DNA"/>
</dbReference>
<comment type="caution">
    <text evidence="1">The sequence shown here is derived from an EMBL/GenBank/DDBJ whole genome shotgun (WGS) entry which is preliminary data.</text>
</comment>